<proteinExistence type="predicted"/>
<dbReference type="Gene3D" id="3.40.50.150">
    <property type="entry name" value="Vaccinia Virus protein VP39"/>
    <property type="match status" value="1"/>
</dbReference>
<evidence type="ECO:0000313" key="1">
    <source>
        <dbReference type="EMBL" id="KKN88909.1"/>
    </source>
</evidence>
<reference evidence="1" key="1">
    <citation type="journal article" date="2015" name="Nature">
        <title>Complex archaea that bridge the gap between prokaryotes and eukaryotes.</title>
        <authorList>
            <person name="Spang A."/>
            <person name="Saw J.H."/>
            <person name="Jorgensen S.L."/>
            <person name="Zaremba-Niedzwiedzka K."/>
            <person name="Martijn J."/>
            <person name="Lind A.E."/>
            <person name="van Eijk R."/>
            <person name="Schleper C."/>
            <person name="Guy L."/>
            <person name="Ettema T.J."/>
        </authorList>
    </citation>
    <scope>NUCLEOTIDE SEQUENCE</scope>
</reference>
<comment type="caution">
    <text evidence="1">The sequence shown here is derived from an EMBL/GenBank/DDBJ whole genome shotgun (WGS) entry which is preliminary data.</text>
</comment>
<dbReference type="SUPFAM" id="SSF53335">
    <property type="entry name" value="S-adenosyl-L-methionine-dependent methyltransferases"/>
    <property type="match status" value="1"/>
</dbReference>
<dbReference type="AlphaFoldDB" id="A0A0F9UBA1"/>
<protein>
    <recommendedName>
        <fullName evidence="2">Methyltransferase type 11 domain-containing protein</fullName>
    </recommendedName>
</protein>
<dbReference type="InterPro" id="IPR029063">
    <property type="entry name" value="SAM-dependent_MTases_sf"/>
</dbReference>
<accession>A0A0F9UBA1</accession>
<organism evidence="1">
    <name type="scientific">marine sediment metagenome</name>
    <dbReference type="NCBI Taxonomy" id="412755"/>
    <lineage>
        <taxon>unclassified sequences</taxon>
        <taxon>metagenomes</taxon>
        <taxon>ecological metagenomes</taxon>
    </lineage>
</organism>
<dbReference type="EMBL" id="LAZR01000125">
    <property type="protein sequence ID" value="KKN88909.1"/>
    <property type="molecule type" value="Genomic_DNA"/>
</dbReference>
<name>A0A0F9UBA1_9ZZZZ</name>
<gene>
    <name evidence="1" type="ORF">LCGC14_0245160</name>
</gene>
<sequence length="203" mass="23391">MKWTPIPEDAGKPLKRMIERESTTEAATFPYYRKKYRGGPGGEEKKPPRYYDEAISEFKEGSSLWVFGAGHPVHCNLIRNLSNLGTILATDLLEEAKKGLDKSIDFRVHDILKEDVETFDYVFSSHTIEHFTRDQLMDIVLPKCLSRAREAVVFVAPYSDKKWADAKEHRVQLDEHDELAARASRYKILNGIEIMLWFEGEAQ</sequence>
<evidence type="ECO:0008006" key="2">
    <source>
        <dbReference type="Google" id="ProtNLM"/>
    </source>
</evidence>